<dbReference type="InterPro" id="IPR046439">
    <property type="entry name" value="ZF_RZ_dom"/>
</dbReference>
<dbReference type="Gene3D" id="3.40.50.300">
    <property type="entry name" value="P-loop containing nucleotide triphosphate hydrolases"/>
    <property type="match status" value="1"/>
</dbReference>
<keyword evidence="2" id="KW-0963">Cytoplasm</keyword>
<feature type="domain" description="RZ-type" evidence="7">
    <location>
        <begin position="930"/>
        <end position="1005"/>
    </location>
</feature>
<accession>A0A0D1Z759</accession>
<dbReference type="InterPro" id="IPR045055">
    <property type="entry name" value="DNA2/NAM7-like"/>
</dbReference>
<organism evidence="8 9">
    <name type="scientific">Exophiala mesophila</name>
    <name type="common">Black yeast-like fungus</name>
    <dbReference type="NCBI Taxonomy" id="212818"/>
    <lineage>
        <taxon>Eukaryota</taxon>
        <taxon>Fungi</taxon>
        <taxon>Dikarya</taxon>
        <taxon>Ascomycota</taxon>
        <taxon>Pezizomycotina</taxon>
        <taxon>Eurotiomycetes</taxon>
        <taxon>Chaetothyriomycetidae</taxon>
        <taxon>Chaetothyriales</taxon>
        <taxon>Herpotrichiellaceae</taxon>
        <taxon>Exophiala</taxon>
    </lineage>
</organism>
<evidence type="ECO:0000256" key="1">
    <source>
        <dbReference type="ARBA" id="ARBA00004496"/>
    </source>
</evidence>
<dbReference type="GO" id="GO:0002376">
    <property type="term" value="P:immune system process"/>
    <property type="evidence" value="ECO:0007669"/>
    <property type="project" value="UniProtKB-KW"/>
</dbReference>
<evidence type="ECO:0000256" key="3">
    <source>
        <dbReference type="ARBA" id="ARBA00022723"/>
    </source>
</evidence>
<keyword evidence="3" id="KW-0479">Metal-binding</keyword>
<comment type="subcellular location">
    <subcellularLocation>
        <location evidence="1">Cytoplasm</location>
    </subcellularLocation>
</comment>
<dbReference type="GO" id="GO:0031380">
    <property type="term" value="C:nuclear RNA-directed RNA polymerase complex"/>
    <property type="evidence" value="ECO:0007669"/>
    <property type="project" value="TreeGrafter"/>
</dbReference>
<reference evidence="8 9" key="1">
    <citation type="submission" date="2015-01" db="EMBL/GenBank/DDBJ databases">
        <title>The Genome Sequence of Exophiala mesophila CBS40295.</title>
        <authorList>
            <consortium name="The Broad Institute Genomics Platform"/>
            <person name="Cuomo C."/>
            <person name="de Hoog S."/>
            <person name="Gorbushina A."/>
            <person name="Stielow B."/>
            <person name="Teixiera M."/>
            <person name="Abouelleil A."/>
            <person name="Chapman S.B."/>
            <person name="Priest M."/>
            <person name="Young S.K."/>
            <person name="Wortman J."/>
            <person name="Nusbaum C."/>
            <person name="Birren B."/>
        </authorList>
    </citation>
    <scope>NUCLEOTIDE SEQUENCE [LARGE SCALE GENOMIC DNA]</scope>
    <source>
        <strain evidence="8 9">CBS 40295</strain>
    </source>
</reference>
<dbReference type="Pfam" id="PF20173">
    <property type="entry name" value="ZnF_RZ-type"/>
    <property type="match status" value="1"/>
</dbReference>
<dbReference type="InterPro" id="IPR027417">
    <property type="entry name" value="P-loop_NTPase"/>
</dbReference>
<dbReference type="Proteomes" id="UP000054302">
    <property type="component" value="Unassembled WGS sequence"/>
</dbReference>
<dbReference type="GeneID" id="27324974"/>
<keyword evidence="5" id="KW-0862">Zinc</keyword>
<evidence type="ECO:0000256" key="4">
    <source>
        <dbReference type="ARBA" id="ARBA00022771"/>
    </source>
</evidence>
<name>A0A0D1Z759_EXOME</name>
<dbReference type="PROSITE" id="PS51981">
    <property type="entry name" value="ZF_RZ"/>
    <property type="match status" value="1"/>
</dbReference>
<dbReference type="STRING" id="212818.A0A0D1Z759"/>
<evidence type="ECO:0000313" key="8">
    <source>
        <dbReference type="EMBL" id="KIV89749.1"/>
    </source>
</evidence>
<protein>
    <recommendedName>
        <fullName evidence="7">RZ-type domain-containing protein</fullName>
    </recommendedName>
</protein>
<dbReference type="GO" id="GO:0031048">
    <property type="term" value="P:regulatory ncRNA-mediated heterochromatin formation"/>
    <property type="evidence" value="ECO:0007669"/>
    <property type="project" value="TreeGrafter"/>
</dbReference>
<dbReference type="HOGENOM" id="CLU_271696_0_0_1"/>
<evidence type="ECO:0000259" key="7">
    <source>
        <dbReference type="PROSITE" id="PS51981"/>
    </source>
</evidence>
<dbReference type="RefSeq" id="XP_016221323.1">
    <property type="nucleotide sequence ID" value="XM_016371991.1"/>
</dbReference>
<keyword evidence="9" id="KW-1185">Reference proteome</keyword>
<keyword evidence="4" id="KW-0863">Zinc-finger</keyword>
<evidence type="ECO:0000256" key="5">
    <source>
        <dbReference type="ARBA" id="ARBA00022833"/>
    </source>
</evidence>
<evidence type="ECO:0000256" key="2">
    <source>
        <dbReference type="ARBA" id="ARBA00022490"/>
    </source>
</evidence>
<dbReference type="GO" id="GO:0005737">
    <property type="term" value="C:cytoplasm"/>
    <property type="evidence" value="ECO:0007669"/>
    <property type="project" value="UniProtKB-SubCell"/>
</dbReference>
<dbReference type="OMA" id="WRECPRE"/>
<dbReference type="EMBL" id="KN847524">
    <property type="protein sequence ID" value="KIV89749.1"/>
    <property type="molecule type" value="Genomic_DNA"/>
</dbReference>
<evidence type="ECO:0000313" key="9">
    <source>
        <dbReference type="Proteomes" id="UP000054302"/>
    </source>
</evidence>
<evidence type="ECO:0000256" key="6">
    <source>
        <dbReference type="ARBA" id="ARBA00022859"/>
    </source>
</evidence>
<proteinExistence type="predicted"/>
<dbReference type="VEuPathDB" id="FungiDB:PV10_07129"/>
<dbReference type="GO" id="GO:0008270">
    <property type="term" value="F:zinc ion binding"/>
    <property type="evidence" value="ECO:0007669"/>
    <property type="project" value="UniProtKB-KW"/>
</dbReference>
<dbReference type="PANTHER" id="PTHR10887:SF445">
    <property type="entry name" value="NFX1-TYPE ZINC FINGER-CONTAINING PROTEIN 1"/>
    <property type="match status" value="1"/>
</dbReference>
<keyword evidence="6" id="KW-0391">Immunity</keyword>
<dbReference type="SUPFAM" id="SSF52540">
    <property type="entry name" value="P-loop containing nucleoside triphosphate hydrolases"/>
    <property type="match status" value="1"/>
</dbReference>
<gene>
    <name evidence="8" type="ORF">PV10_07129</name>
</gene>
<sequence>MSALWNGALTILNGDEREWKQMVPRDLDNEEYFGRDHMRQLMSTRVQSGAFDSFLRQIQPFLLVITHSSFLDCLSVDTFVGGLYNFIGGTNGTRAVPFFQHLCENLVLAHVEETSLTGPATIETTLIAASITLRELLRRESRARFNDDLEGLIGSIENAVHLINGDGPSHMTALVTSHIREMRAMIARARGLLAPEQEPQEAHAGIMATSRYPRVMDMPRDRHDNDKADIMKIKIFPTREEIVTDEPDFLPSTDRDEPSFLADEGVRHIDTHFRLLRYDTFGQLKDLLGGVADAVKQNPNLPKVDLGDFRANKYANACISYVGFDSRQGLSMSVTFTQPLIMFKMPASEKIKWWKESRRLTDGVLLSFISFQGGELHPLFFVATETKTETNKDRREKNRDDQITITAKLVDHDVVNVESAVRLSYEKVKGLLIEYPGVLPATFVTILENLQDMQRHSRLPFCQWILPGKLNDAGGAAEVHIPPPLYSRVPGFRFSLESLLKEGEPRDPGIFIDPFSSANDADLLSEMERRRNLDRGQCQALLQALIRVYVLTQGPPGTGKSFLGIQLMKVLMHCKKTTELGPVLRTTNRINVLLTRAQHGMYLIGNVETYSNIPMWQKVIEMLRSSDSLGGSLGLCCPRHQDTAIQVSEPDDFPRLSPEGGPELSVNQVFYSILPSKPEFDQICAENPLKFAPGMLSVLESPSPPQFAFFESPPTLDSDEDLWAVYIVLLILRDGTIQQKLVYTGSGTDSIDGADARLEVYSTRDSPKLPSRVRAAFDKGARLHHVGLLCWSPLPPVSLVPRARARFLAVEALFTTIFSSSQHTTPSNQIRMIILRPNALERSAIWRVPWRECPREKCYMEGARERVPWREVLYGGCSGESALERCVMGEWFRDNGKHALFKLPFLNADKLHVAVEESLKILGEGWYESVSAEELTAIKQATLSGRSGIATHSGHWYNCVNGHPFAIGECGMPMEQARCPECGAPIGGSHHQAVDGVTRAVDMES</sequence>
<dbReference type="OrthoDB" id="2423195at2759"/>
<dbReference type="AlphaFoldDB" id="A0A0D1Z759"/>
<dbReference type="PANTHER" id="PTHR10887">
    <property type="entry name" value="DNA2/NAM7 HELICASE FAMILY"/>
    <property type="match status" value="1"/>
</dbReference>